<dbReference type="GO" id="GO:0006357">
    <property type="term" value="P:regulation of transcription by RNA polymerase II"/>
    <property type="evidence" value="ECO:0007669"/>
    <property type="project" value="UniProtKB-ARBA"/>
</dbReference>
<feature type="domain" description="C2H2-type" evidence="9">
    <location>
        <begin position="94"/>
        <end position="121"/>
    </location>
</feature>
<proteinExistence type="inferred from homology"/>
<evidence type="ECO:0000256" key="8">
    <source>
        <dbReference type="SAM" id="MobiDB-lite"/>
    </source>
</evidence>
<feature type="compositionally biased region" description="Polar residues" evidence="8">
    <location>
        <begin position="405"/>
        <end position="427"/>
    </location>
</feature>
<dbReference type="InterPro" id="IPR036236">
    <property type="entry name" value="Znf_C2H2_sf"/>
</dbReference>
<evidence type="ECO:0000313" key="11">
    <source>
        <dbReference type="Proteomes" id="UP000657918"/>
    </source>
</evidence>
<evidence type="ECO:0000256" key="7">
    <source>
        <dbReference type="PROSITE-ProRule" id="PRU00042"/>
    </source>
</evidence>
<keyword evidence="11" id="KW-1185">Reference proteome</keyword>
<feature type="domain" description="C2H2-type" evidence="9">
    <location>
        <begin position="9"/>
        <end position="36"/>
    </location>
</feature>
<evidence type="ECO:0000256" key="5">
    <source>
        <dbReference type="ARBA" id="ARBA00026170"/>
    </source>
</evidence>
<evidence type="ECO:0000256" key="6">
    <source>
        <dbReference type="ARBA" id="ARBA00065061"/>
    </source>
</evidence>
<dbReference type="PROSITE" id="PS50157">
    <property type="entry name" value="ZINC_FINGER_C2H2_2"/>
    <property type="match status" value="3"/>
</dbReference>
<feature type="compositionally biased region" description="Polar residues" evidence="8">
    <location>
        <begin position="254"/>
        <end position="270"/>
    </location>
</feature>
<dbReference type="SUPFAM" id="SSF52540">
    <property type="entry name" value="P-loop containing nucleoside triphosphate hydrolases"/>
    <property type="match status" value="1"/>
</dbReference>
<dbReference type="GO" id="GO:0005524">
    <property type="term" value="F:ATP binding"/>
    <property type="evidence" value="ECO:0007669"/>
    <property type="project" value="UniProtKB-KW"/>
</dbReference>
<evidence type="ECO:0000256" key="4">
    <source>
        <dbReference type="ARBA" id="ARBA00025768"/>
    </source>
</evidence>
<keyword evidence="1" id="KW-0819">tRNA processing</keyword>
<comment type="similarity">
    <text evidence="4">Belongs to the KTI12 family.</text>
</comment>
<comment type="caution">
    <text evidence="10">The sequence shown here is derived from an EMBL/GenBank/DDBJ whole genome shotgun (WGS) entry which is preliminary data.</text>
</comment>
<dbReference type="SUPFAM" id="SSF57667">
    <property type="entry name" value="beta-beta-alpha zinc fingers"/>
    <property type="match status" value="2"/>
</dbReference>
<dbReference type="Gene3D" id="3.30.160.60">
    <property type="entry name" value="Classic Zinc Finger"/>
    <property type="match status" value="1"/>
</dbReference>
<dbReference type="SMART" id="SM00355">
    <property type="entry name" value="ZnF_C2H2"/>
    <property type="match status" value="3"/>
</dbReference>
<dbReference type="AlphaFoldDB" id="A0A835JTS2"/>
<keyword evidence="7" id="KW-0479">Metal-binding</keyword>
<dbReference type="InterPro" id="IPR013087">
    <property type="entry name" value="Znf_C2H2_type"/>
</dbReference>
<reference evidence="10 11" key="1">
    <citation type="submission" date="2020-10" db="EMBL/GenBank/DDBJ databases">
        <title>Plant Genome Project.</title>
        <authorList>
            <person name="Zhang R.-G."/>
        </authorList>
    </citation>
    <scope>NUCLEOTIDE SEQUENCE [LARGE SCALE GENOMIC DNA]</scope>
    <source>
        <strain evidence="10">FAFU-HL-1</strain>
        <tissue evidence="10">Leaf</tissue>
    </source>
</reference>
<feature type="domain" description="C2H2-type" evidence="9">
    <location>
        <begin position="440"/>
        <end position="462"/>
    </location>
</feature>
<keyword evidence="7" id="KW-0862">Zinc</keyword>
<feature type="region of interest" description="Disordered" evidence="8">
    <location>
        <begin position="251"/>
        <end position="277"/>
    </location>
</feature>
<dbReference type="GO" id="GO:0006400">
    <property type="term" value="P:tRNA modification"/>
    <property type="evidence" value="ECO:0007669"/>
    <property type="project" value="UniProtKB-ARBA"/>
</dbReference>
<dbReference type="InterPro" id="IPR027417">
    <property type="entry name" value="P-loop_NTPase"/>
</dbReference>
<sequence>MEANLKNNFVCKFCNKRYPCGKSLGGHIRIHLNANGTSSTGEEAKVQVSKTENSSKQISVSEAGCQSGYVLRAKPKKTSRFVADSSNTTSLPENVCKECGKGFQSLKALCGHMAFHSKNYFVDQSGSTEKLKEIVSDNQSESETTDPSKPRRSKRTRYKTIDVYTTSISLANAASLSSTSGIEQEQEEVAKCLMMLSKDSGFKGCFSSLADSSDNNSVVLEGKSSSTKMRINVNNGVNFVSSGVESLEMKKSTQRGVVSTENDQSENSDSGYFRNGPQKVESDVSVRGFARNDEIKKYKVEFGSSYDDDIDAESGKRLSRYRLVRTQLGKDFIEEDVYDQADRASMDSQKRCKNESFEFLSSRRGKCAPHWGRRASHNKTNGCSDSMCESGENSVDTDYVPSPIPNSSKMVQSRTGKTPIEQNSSGNAEKKLGLKKGKQHECPFCPKVFRSGQALGGHKRSHFTGAARDRAVVIKQDVAEISMRGLIDLNLPVSVDEGADSKPRVRFCLLYTALHRSFASFSLSPAKVKLSLAAAAVHQVFLEGAQDFIQMALVVICGQPCSGKSTAALCLSVALKESESNSTIRIIDEASFHLDRNQSYANMTAEKNLRGVLRSEVDRSVSRDNIIIVDSLNSIKGYRYELWCLARAAGIRYCVLFCDAEETQCKKWNEQRREKCEATYDDTIFEDLIRRFEKPDRRNRWDSPLFELFPYKDGIQKSSAAIVDAISYLTKKVDSKTRDVKILQPTIATQSARSSEANSLYELDRATQEVINVVVEAQSQSIGGPLTEISLSQELPTLNMSRSVGLPELRRLRRTFIKLTGQTSLSGPPPPSDAKSAKRMFVDYLNRELGTA</sequence>
<evidence type="ECO:0000313" key="10">
    <source>
        <dbReference type="EMBL" id="KAF9674369.1"/>
    </source>
</evidence>
<name>A0A835JTS2_9ROSI</name>
<dbReference type="Pfam" id="PF13912">
    <property type="entry name" value="zf-C2H2_6"/>
    <property type="match status" value="3"/>
</dbReference>
<dbReference type="Proteomes" id="UP000657918">
    <property type="component" value="Unassembled WGS sequence"/>
</dbReference>
<feature type="region of interest" description="Disordered" evidence="8">
    <location>
        <begin position="403"/>
        <end position="428"/>
    </location>
</feature>
<feature type="compositionally biased region" description="Polar residues" evidence="8">
    <location>
        <begin position="136"/>
        <end position="147"/>
    </location>
</feature>
<gene>
    <name evidence="10" type="ORF">SADUNF_Sadunf10G0120200</name>
</gene>
<dbReference type="InterPro" id="IPR013641">
    <property type="entry name" value="KTI12/PSTK"/>
</dbReference>
<organism evidence="10 11">
    <name type="scientific">Salix dunnii</name>
    <dbReference type="NCBI Taxonomy" id="1413687"/>
    <lineage>
        <taxon>Eukaryota</taxon>
        <taxon>Viridiplantae</taxon>
        <taxon>Streptophyta</taxon>
        <taxon>Embryophyta</taxon>
        <taxon>Tracheophyta</taxon>
        <taxon>Spermatophyta</taxon>
        <taxon>Magnoliopsida</taxon>
        <taxon>eudicotyledons</taxon>
        <taxon>Gunneridae</taxon>
        <taxon>Pentapetalae</taxon>
        <taxon>rosids</taxon>
        <taxon>fabids</taxon>
        <taxon>Malpighiales</taxon>
        <taxon>Salicaceae</taxon>
        <taxon>Saliceae</taxon>
        <taxon>Salix</taxon>
    </lineage>
</organism>
<feature type="region of interest" description="Disordered" evidence="8">
    <location>
        <begin position="134"/>
        <end position="155"/>
    </location>
</feature>
<dbReference type="Pfam" id="PF08433">
    <property type="entry name" value="KTI12"/>
    <property type="match status" value="1"/>
</dbReference>
<keyword evidence="3" id="KW-0067">ATP-binding</keyword>
<dbReference type="OrthoDB" id="9972657at2759"/>
<dbReference type="FunFam" id="3.40.50.300:FF:000827">
    <property type="entry name" value="KTI12 chromatin-associated homolog"/>
    <property type="match status" value="1"/>
</dbReference>
<evidence type="ECO:0000256" key="3">
    <source>
        <dbReference type="ARBA" id="ARBA00022840"/>
    </source>
</evidence>
<dbReference type="EMBL" id="JADGMS010000010">
    <property type="protein sequence ID" value="KAF9674369.1"/>
    <property type="molecule type" value="Genomic_DNA"/>
</dbReference>
<evidence type="ECO:0000256" key="2">
    <source>
        <dbReference type="ARBA" id="ARBA00022741"/>
    </source>
</evidence>
<dbReference type="GO" id="GO:0008270">
    <property type="term" value="F:zinc ion binding"/>
    <property type="evidence" value="ECO:0007669"/>
    <property type="project" value="UniProtKB-KW"/>
</dbReference>
<protein>
    <recommendedName>
        <fullName evidence="5">Protein KTI12 homolog</fullName>
    </recommendedName>
</protein>
<dbReference type="GO" id="GO:0033588">
    <property type="term" value="C:elongator holoenzyme complex"/>
    <property type="evidence" value="ECO:0007669"/>
    <property type="project" value="UniProtKB-ARBA"/>
</dbReference>
<dbReference type="Gene3D" id="3.40.50.300">
    <property type="entry name" value="P-loop containing nucleotide triphosphate hydrolases"/>
    <property type="match status" value="1"/>
</dbReference>
<dbReference type="PANTHER" id="PTHR12435">
    <property type="match status" value="1"/>
</dbReference>
<keyword evidence="2" id="KW-0547">Nucleotide-binding</keyword>
<keyword evidence="7" id="KW-0863">Zinc-finger</keyword>
<accession>A0A835JTS2</accession>
<evidence type="ECO:0000256" key="1">
    <source>
        <dbReference type="ARBA" id="ARBA00022694"/>
    </source>
</evidence>
<comment type="subunit">
    <text evidence="6">Interacts with the elongator complex. Binds to calmodulin in a calcium-dependent manner.</text>
</comment>
<evidence type="ECO:0000259" key="9">
    <source>
        <dbReference type="PROSITE" id="PS50157"/>
    </source>
</evidence>
<dbReference type="PROSITE" id="PS00028">
    <property type="entry name" value="ZINC_FINGER_C2H2_1"/>
    <property type="match status" value="3"/>
</dbReference>